<dbReference type="GO" id="GO:0006612">
    <property type="term" value="P:protein targeting to membrane"/>
    <property type="evidence" value="ECO:0007669"/>
    <property type="project" value="UniProtKB-UniRule"/>
</dbReference>
<gene>
    <name evidence="3" type="ORF">TCIL3000_10_430</name>
</gene>
<dbReference type="VEuPathDB" id="TriTrypDB:TcIL3000_10_430"/>
<dbReference type="GO" id="GO:0090522">
    <property type="term" value="P:vesicle tethering involved in exocytosis"/>
    <property type="evidence" value="ECO:0007669"/>
    <property type="project" value="UniProtKB-UniRule"/>
</dbReference>
<evidence type="ECO:0000313" key="3">
    <source>
        <dbReference type="EMBL" id="CCC93284.1"/>
    </source>
</evidence>
<proteinExistence type="inferred from homology"/>
<name>G0UV69_TRYCI</name>
<dbReference type="GO" id="GO:0000145">
    <property type="term" value="C:exocyst"/>
    <property type="evidence" value="ECO:0007669"/>
    <property type="project" value="UniProtKB-UniRule"/>
</dbReference>
<feature type="region of interest" description="Disordered" evidence="2">
    <location>
        <begin position="1534"/>
        <end position="1582"/>
    </location>
</feature>
<sequence length="1662" mass="185158">MAWRYTTLHKDDARRGNTSFTPGMSEHNDNRSLIDSSNEDDATEGDTSHPVYSKDSKNIDGARAFLRSNATRTLWPQRGDQDDMHDDDLSSHDGTWTALSAVKQPKLTVRESVMAPRRPVIHNRNVGSLSAAPASGKAVSVTSRESCDTPSYFPSKVPSTLVMPRRARARPQSVRTSQDLRTYDEDDPLNSCSFENDMELNDVNVELRRATQSLLDNADPRLLDEDFVPAQHVLKIVVKEDGTEASLAQINELLLPYYQLQEEIDKVISGYIESHGEEFKGAICSFSEMVLAVSDSDEVLARLKQGLAMAIGSLDGRGEELHVLRMRAAKALLMEESLRHLEMSLSCEAEVEHLISTRHYLAALRLLQQQKARLDSPDMINIRATQGMRDFVNKTLDTLHTNVLDDLMGCVFEKHQYNEENIESMSRMMDEGMLENVAGTQSLSEESHGPWRLSRCLVSGVSRRTHGGCALLDNDVDDPSNEALVENSLNFIPLCVRTLKELGKLDLCCEAFVSCALRSIEHCAASFLSLYGYWRSEVERSKCVGGEDNKGSTVRVVKLRGGDLASTIISYEEAVALLQQNELGTLLNALFMQLERIVCNANYLVETVVKAYFPFLTQIPKQSDISDIDFSSHEWDVTHTPLRTKTEMRNIVTKILSDAIAQHSDASSSGDGGESPELVALKQIMVNFDVDHLINLNSSQEPRASKRCNSAESQNSGEAAGDRELPNNVSLSDVLNALSAAAFVAMEKTSQITEDIIDCRDRLSTLISTSVREAFRSYVQEIYFDWDLRALSSQLSFTVERIFQLICADDSTMNEKDNTTEVSTDKQAIKHYRTTSRSWWQSEASSGIRVSETFSSLDKMLSSYGSSGLLSIMEQSGLASFSIITSAKTTERDQGKMQERRKRSIGIESHIVVEERVEESVEVHLRSAAKLQNWFVFTPMNVLTCYECVGNFFRRCSFRELRFADKPLNEINDYFLGFFESTYAPSLRVFHTTQLRRLMADMSESHDADEVAVADVVTQLEEGNHKNGVSSPTLAAKREMHHLKAQQEYMRWPTVTLTSSSGGGGGSEGYPVLSCVHYVGQVVQKMSHICFALSEGLVGKLQQYFIEPFLMELAVFLKKKVQRITRGSISHWLLNGKFEDAFRGTSSFLWDTLCGESLHDECCTAVDEALFQYYKYINAKRTPAGPGNEIDVAILEEMCDLFNAVKERIGSCKGNNEKMDDCVSVNSSFALGHDARNTTEKSSMDDVTAADLALQGDGIVVALALFCYSTEWLCGVILRAFDPSHAWKHNNDDKMVPGTDCCGASQPDAETSGTSPCPARWEQLRELVRQLYTISQACLFHLFIEARFTAFQFIPQLSEHSYNIVAGAGTADTFVHAYNRRMSNFFALLKPHLPPKRVKYTCLTVAKPLSDLFMMEVTQLRNKIISPAGIARLQMNLLAMEAALQLALPTDDDLRESVKLHFVRPATFIRYLPNKNVADDLVASGDYKLFNIREMEELVRLVFKTDTGSGAALEQIKLLHSGLKREISDATPSLAASPALSPDKTMSATHSEVSRNGGKTFPIQNTSTDATQGRGSERTRVAQSLPDRDAGVMRTARHVDPGRGFAVDISDVKVGTAEYVVEVGSQKVGEPVSGSIETEEEEEEEEEDEEYEELDDDDDDVL</sequence>
<dbReference type="GO" id="GO:0015031">
    <property type="term" value="P:protein transport"/>
    <property type="evidence" value="ECO:0007669"/>
    <property type="project" value="UniProtKB-KW"/>
</dbReference>
<comment type="function">
    <text evidence="1">Component of the exocyst complex involved in the docking of exocytic vesicles with fusion sites on the plasma membrane.</text>
</comment>
<feature type="region of interest" description="Disordered" evidence="2">
    <location>
        <begin position="1625"/>
        <end position="1662"/>
    </location>
</feature>
<keyword evidence="1" id="KW-0653">Protein transport</keyword>
<keyword evidence="1" id="KW-0813">Transport</keyword>
<dbReference type="GO" id="GO:0006893">
    <property type="term" value="P:Golgi to plasma membrane transport"/>
    <property type="evidence" value="ECO:0007669"/>
    <property type="project" value="TreeGrafter"/>
</dbReference>
<dbReference type="PANTHER" id="PTHR14146:SF0">
    <property type="entry name" value="EXOCYST COMPLEX COMPONENT 4"/>
    <property type="match status" value="1"/>
</dbReference>
<feature type="compositionally biased region" description="Polar residues" evidence="2">
    <location>
        <begin position="700"/>
        <end position="717"/>
    </location>
</feature>
<feature type="compositionally biased region" description="Acidic residues" evidence="2">
    <location>
        <begin position="1637"/>
        <end position="1662"/>
    </location>
</feature>
<evidence type="ECO:0000256" key="2">
    <source>
        <dbReference type="SAM" id="MobiDB-lite"/>
    </source>
</evidence>
<dbReference type="InterPro" id="IPR039682">
    <property type="entry name" value="Sec8/EXOC4"/>
</dbReference>
<dbReference type="PANTHER" id="PTHR14146">
    <property type="entry name" value="EXOCYST COMPLEX COMPONENT 4"/>
    <property type="match status" value="1"/>
</dbReference>
<comment type="similarity">
    <text evidence="1">Belongs to the SEC8 family.</text>
</comment>
<feature type="region of interest" description="Disordered" evidence="2">
    <location>
        <begin position="700"/>
        <end position="725"/>
    </location>
</feature>
<evidence type="ECO:0000256" key="1">
    <source>
        <dbReference type="RuleBase" id="RU367079"/>
    </source>
</evidence>
<organism evidence="3">
    <name type="scientific">Trypanosoma congolense (strain IL3000)</name>
    <dbReference type="NCBI Taxonomy" id="1068625"/>
    <lineage>
        <taxon>Eukaryota</taxon>
        <taxon>Discoba</taxon>
        <taxon>Euglenozoa</taxon>
        <taxon>Kinetoplastea</taxon>
        <taxon>Metakinetoplastina</taxon>
        <taxon>Trypanosomatida</taxon>
        <taxon>Trypanosomatidae</taxon>
        <taxon>Trypanosoma</taxon>
        <taxon>Nannomonas</taxon>
    </lineage>
</organism>
<protein>
    <recommendedName>
        <fullName evidence="1">Exocyst complex component Sec8</fullName>
    </recommendedName>
</protein>
<feature type="region of interest" description="Disordered" evidence="2">
    <location>
        <begin position="13"/>
        <end position="56"/>
    </location>
</feature>
<keyword evidence="1" id="KW-0268">Exocytosis</keyword>
<accession>G0UV69</accession>
<dbReference type="EMBL" id="HE575323">
    <property type="protein sequence ID" value="CCC93284.1"/>
    <property type="molecule type" value="Genomic_DNA"/>
</dbReference>
<feature type="compositionally biased region" description="Polar residues" evidence="2">
    <location>
        <begin position="1562"/>
        <end position="1574"/>
    </location>
</feature>
<reference evidence="3" key="1">
    <citation type="journal article" date="2012" name="Proc. Natl. Acad. Sci. U.S.A.">
        <title>Antigenic diversity is generated by distinct evolutionary mechanisms in African trypanosome species.</title>
        <authorList>
            <person name="Jackson A.P."/>
            <person name="Berry A."/>
            <person name="Aslett M."/>
            <person name="Allison H.C."/>
            <person name="Burton P."/>
            <person name="Vavrova-Anderson J."/>
            <person name="Brown R."/>
            <person name="Browne H."/>
            <person name="Corton N."/>
            <person name="Hauser H."/>
            <person name="Gamble J."/>
            <person name="Gilderthorp R."/>
            <person name="Marcello L."/>
            <person name="McQuillan J."/>
            <person name="Otto T.D."/>
            <person name="Quail M.A."/>
            <person name="Sanders M.J."/>
            <person name="van Tonder A."/>
            <person name="Ginger M.L."/>
            <person name="Field M.C."/>
            <person name="Barry J.D."/>
            <person name="Hertz-Fowler C."/>
            <person name="Berriman M."/>
        </authorList>
    </citation>
    <scope>NUCLEOTIDE SEQUENCE</scope>
    <source>
        <strain evidence="3">IL3000</strain>
    </source>
</reference>